<dbReference type="KEGG" id="rher:EHE19_015335"/>
<evidence type="ECO:0000313" key="2">
    <source>
        <dbReference type="Proteomes" id="UP000306409"/>
    </source>
</evidence>
<sequence>MRGAIVIKEIRDKVIKLISVDIGIENANQLLNSYDNFTQLGMNSLAYIKLAVLIENEFDIEFEDEVLEDNYFSSFSELCTYIEKRMHKSSTLSQSNN</sequence>
<dbReference type="InterPro" id="IPR036736">
    <property type="entry name" value="ACP-like_sf"/>
</dbReference>
<gene>
    <name evidence="1" type="ORF">EHE19_015335</name>
</gene>
<dbReference type="AlphaFoldDB" id="A0A4V6YE62"/>
<accession>A0A4V6YE62</accession>
<dbReference type="SUPFAM" id="SSF47336">
    <property type="entry name" value="ACP-like"/>
    <property type="match status" value="1"/>
</dbReference>
<keyword evidence="2" id="KW-1185">Reference proteome</keyword>
<dbReference type="Pfam" id="PF00550">
    <property type="entry name" value="PP-binding"/>
    <property type="match status" value="1"/>
</dbReference>
<dbReference type="InterPro" id="IPR009081">
    <property type="entry name" value="PP-bd_ACP"/>
</dbReference>
<dbReference type="RefSeq" id="WP_137696983.1">
    <property type="nucleotide sequence ID" value="NZ_CP061336.1"/>
</dbReference>
<proteinExistence type="predicted"/>
<protein>
    <submittedName>
        <fullName evidence="1">Uncharacterized protein</fullName>
    </submittedName>
</protein>
<dbReference type="Proteomes" id="UP000306409">
    <property type="component" value="Chromosome"/>
</dbReference>
<name>A0A4V6YE62_9FIRM</name>
<dbReference type="Gene3D" id="1.10.1200.10">
    <property type="entry name" value="ACP-like"/>
    <property type="match status" value="1"/>
</dbReference>
<dbReference type="PROSITE" id="PS50075">
    <property type="entry name" value="CARRIER"/>
    <property type="match status" value="1"/>
</dbReference>
<dbReference type="EMBL" id="CP061336">
    <property type="protein sequence ID" value="QNU66239.1"/>
    <property type="molecule type" value="Genomic_DNA"/>
</dbReference>
<reference evidence="1 2" key="1">
    <citation type="submission" date="2020-09" db="EMBL/GenBank/DDBJ databases">
        <title>Characterization and genome sequencing of Ruminiclostridium sp. nov. MA18.</title>
        <authorList>
            <person name="Rettenmaier R."/>
            <person name="Kowollik M.-L."/>
            <person name="Liebl W."/>
            <person name="Zverlov V."/>
        </authorList>
    </citation>
    <scope>NUCLEOTIDE SEQUENCE [LARGE SCALE GENOMIC DNA]</scope>
    <source>
        <strain evidence="1 2">MA18</strain>
    </source>
</reference>
<evidence type="ECO:0000313" key="1">
    <source>
        <dbReference type="EMBL" id="QNU66239.1"/>
    </source>
</evidence>
<organism evidence="1 2">
    <name type="scientific">Ruminiclostridium herbifermentans</name>
    <dbReference type="NCBI Taxonomy" id="2488810"/>
    <lineage>
        <taxon>Bacteria</taxon>
        <taxon>Bacillati</taxon>
        <taxon>Bacillota</taxon>
        <taxon>Clostridia</taxon>
        <taxon>Eubacteriales</taxon>
        <taxon>Oscillospiraceae</taxon>
        <taxon>Ruminiclostridium</taxon>
    </lineage>
</organism>